<keyword evidence="1" id="KW-0732">Signal</keyword>
<dbReference type="InterPro" id="IPR001466">
    <property type="entry name" value="Beta-lactam-related"/>
</dbReference>
<dbReference type="GO" id="GO:0016787">
    <property type="term" value="F:hydrolase activity"/>
    <property type="evidence" value="ECO:0007669"/>
    <property type="project" value="UniProtKB-KW"/>
</dbReference>
<keyword evidence="5" id="KW-1185">Reference proteome</keyword>
<gene>
    <name evidence="4" type="ORF">ACFS29_12045</name>
</gene>
<name>A0ABW5ZUZ0_9FLAO</name>
<dbReference type="Pfam" id="PF00144">
    <property type="entry name" value="Beta-lactamase"/>
    <property type="match status" value="1"/>
</dbReference>
<evidence type="ECO:0000259" key="2">
    <source>
        <dbReference type="Pfam" id="PF00144"/>
    </source>
</evidence>
<dbReference type="Proteomes" id="UP001597548">
    <property type="component" value="Unassembled WGS sequence"/>
</dbReference>
<comment type="caution">
    <text evidence="4">The sequence shown here is derived from an EMBL/GenBank/DDBJ whole genome shotgun (WGS) entry which is preliminary data.</text>
</comment>
<dbReference type="Pfam" id="PF11954">
    <property type="entry name" value="DUF3471"/>
    <property type="match status" value="1"/>
</dbReference>
<organism evidence="4 5">
    <name type="scientific">Psychroserpens luteus</name>
    <dbReference type="NCBI Taxonomy" id="1434066"/>
    <lineage>
        <taxon>Bacteria</taxon>
        <taxon>Pseudomonadati</taxon>
        <taxon>Bacteroidota</taxon>
        <taxon>Flavobacteriia</taxon>
        <taxon>Flavobacteriales</taxon>
        <taxon>Flavobacteriaceae</taxon>
        <taxon>Psychroserpens</taxon>
    </lineage>
</organism>
<dbReference type="RefSeq" id="WP_241738325.1">
    <property type="nucleotide sequence ID" value="NZ_JADILU010000004.1"/>
</dbReference>
<protein>
    <submittedName>
        <fullName evidence="4">Serine hydrolase</fullName>
    </submittedName>
</protein>
<dbReference type="InterPro" id="IPR012338">
    <property type="entry name" value="Beta-lactam/transpept-like"/>
</dbReference>
<accession>A0ABW5ZUZ0</accession>
<feature type="domain" description="Beta-lactamase-related" evidence="2">
    <location>
        <begin position="41"/>
        <end position="350"/>
    </location>
</feature>
<feature type="domain" description="Peptidase S12 Pab87-related C-terminal" evidence="3">
    <location>
        <begin position="468"/>
        <end position="542"/>
    </location>
</feature>
<dbReference type="Gene3D" id="3.40.710.10">
    <property type="entry name" value="DD-peptidase/beta-lactamase superfamily"/>
    <property type="match status" value="1"/>
</dbReference>
<keyword evidence="4" id="KW-0378">Hydrolase</keyword>
<dbReference type="SUPFAM" id="SSF56601">
    <property type="entry name" value="beta-lactamase/transpeptidase-like"/>
    <property type="match status" value="1"/>
</dbReference>
<dbReference type="PANTHER" id="PTHR46825">
    <property type="entry name" value="D-ALANYL-D-ALANINE-CARBOXYPEPTIDASE/ENDOPEPTIDASE AMPH"/>
    <property type="match status" value="1"/>
</dbReference>
<reference evidence="5" key="1">
    <citation type="journal article" date="2019" name="Int. J. Syst. Evol. Microbiol.">
        <title>The Global Catalogue of Microorganisms (GCM) 10K type strain sequencing project: providing services to taxonomists for standard genome sequencing and annotation.</title>
        <authorList>
            <consortium name="The Broad Institute Genomics Platform"/>
            <consortium name="The Broad Institute Genome Sequencing Center for Infectious Disease"/>
            <person name="Wu L."/>
            <person name="Ma J."/>
        </authorList>
    </citation>
    <scope>NUCLEOTIDE SEQUENCE [LARGE SCALE GENOMIC DNA]</scope>
    <source>
        <strain evidence="5">KCTC 32514</strain>
    </source>
</reference>
<feature type="signal peptide" evidence="1">
    <location>
        <begin position="1"/>
        <end position="25"/>
    </location>
</feature>
<evidence type="ECO:0000256" key="1">
    <source>
        <dbReference type="SAM" id="SignalP"/>
    </source>
</evidence>
<evidence type="ECO:0000313" key="5">
    <source>
        <dbReference type="Proteomes" id="UP001597548"/>
    </source>
</evidence>
<sequence>MKTNHHISKVIMGCICLLLTVSSLAQNLEQQIDTYISEQYTSDAPGVSVLVAKDGKTIYQKGFGDANLELDISVAPKHVFEIGSITKQFTAVAILMLEEQGKLSVNDPITKFIPDYPTQGKTITIHHLLNHTSGIKSYTNMPSFMTEARTDMTPTELIDKFKNEPMEFDPGTQFNYNNSGYILLGHIIEVLSGQSYADFIQTHIFDKVGMTNSYYGSMVNLIPNRASGYSQTETGYRNANYLSLTLPYAAGSIMSTTDDLLKWQNAISANTLIKRSSLEKAINGSTLSTGKAIPYGYGWLKGDINGSRTVEHSGGIFGYSTNGIYLPKEKVYVIGLSNCDCGNVSAITTNIAAMTIGKPFPKKEDAIALTEAQLSKWVGAYEFEGTIRHITLKDKQLFSQREGSVNLEIYPMTATNFIFDGGDTVYDFYTENGNRMVTMKVSGNAVTGKGIDKAPPAEREELALNVDVLKQYIGTYEIQPGFNIVVSVKDNKIYGQATGQGEFELFAEDKDKFFLKVVAADLHFYRNAEDKVESLTLFQGGQEMPGKKVD</sequence>
<evidence type="ECO:0000259" key="3">
    <source>
        <dbReference type="Pfam" id="PF11954"/>
    </source>
</evidence>
<feature type="chain" id="PRO_5047148739" evidence="1">
    <location>
        <begin position="26"/>
        <end position="550"/>
    </location>
</feature>
<dbReference type="EMBL" id="JBHUOS010000009">
    <property type="protein sequence ID" value="MFD2916377.1"/>
    <property type="molecule type" value="Genomic_DNA"/>
</dbReference>
<dbReference type="PANTHER" id="PTHR46825:SF9">
    <property type="entry name" value="BETA-LACTAMASE-RELATED DOMAIN-CONTAINING PROTEIN"/>
    <property type="match status" value="1"/>
</dbReference>
<dbReference type="InterPro" id="IPR021860">
    <property type="entry name" value="Peptidase_S12_Pab87-rel_C"/>
</dbReference>
<dbReference type="InterPro" id="IPR050491">
    <property type="entry name" value="AmpC-like"/>
</dbReference>
<proteinExistence type="predicted"/>
<evidence type="ECO:0000313" key="4">
    <source>
        <dbReference type="EMBL" id="MFD2916377.1"/>
    </source>
</evidence>